<protein>
    <submittedName>
        <fullName evidence="1">Uncharacterized protein</fullName>
    </submittedName>
</protein>
<organism evidence="1 2">
    <name type="scientific">Candidatus Methylobacter favarea</name>
    <dbReference type="NCBI Taxonomy" id="2707345"/>
    <lineage>
        <taxon>Bacteria</taxon>
        <taxon>Pseudomonadati</taxon>
        <taxon>Pseudomonadota</taxon>
        <taxon>Gammaproteobacteria</taxon>
        <taxon>Methylococcales</taxon>
        <taxon>Methylococcaceae</taxon>
        <taxon>Methylobacter</taxon>
    </lineage>
</organism>
<sequence length="67" mass="8069">MIVTDKRLLFQTALRDSWYATGELALLIEYLHKIHFCLLKSNQKVNDMAAKSTYQVCTRWIHYWHRV</sequence>
<name>A0A8S0XEG4_9GAMM</name>
<proteinExistence type="predicted"/>
<dbReference type="RefSeq" id="WP_174624678.1">
    <property type="nucleotide sequence ID" value="NZ_CADCXN010000024.1"/>
</dbReference>
<dbReference type="AlphaFoldDB" id="A0A8S0XEG4"/>
<gene>
    <name evidence="1" type="ORF">METHB2_120051</name>
</gene>
<evidence type="ECO:0000313" key="2">
    <source>
        <dbReference type="Proteomes" id="UP000494216"/>
    </source>
</evidence>
<reference evidence="1 2" key="1">
    <citation type="submission" date="2020-02" db="EMBL/GenBank/DDBJ databases">
        <authorList>
            <person name="Hogendoorn C."/>
        </authorList>
    </citation>
    <scope>NUCLEOTIDE SEQUENCE [LARGE SCALE GENOMIC DNA]</scope>
    <source>
        <strain evidence="1">METHB21</strain>
    </source>
</reference>
<evidence type="ECO:0000313" key="1">
    <source>
        <dbReference type="EMBL" id="CAA9889692.1"/>
    </source>
</evidence>
<dbReference type="EMBL" id="CADCXN010000024">
    <property type="protein sequence ID" value="CAA9889692.1"/>
    <property type="molecule type" value="Genomic_DNA"/>
</dbReference>
<dbReference type="Proteomes" id="UP000494216">
    <property type="component" value="Unassembled WGS sequence"/>
</dbReference>
<accession>A0A8S0XEG4</accession>
<comment type="caution">
    <text evidence="1">The sequence shown here is derived from an EMBL/GenBank/DDBJ whole genome shotgun (WGS) entry which is preliminary data.</text>
</comment>
<keyword evidence="2" id="KW-1185">Reference proteome</keyword>